<dbReference type="Proteomes" id="UP000256478">
    <property type="component" value="Unassembled WGS sequence"/>
</dbReference>
<evidence type="ECO:0000313" key="2">
    <source>
        <dbReference type="EMBL" id="REL25882.1"/>
    </source>
</evidence>
<sequence>MTTQELIDAIIPAVDKFGGFPSSVKFKIGDASVIHVHNKEVVAEDKDASCTITMSLDTMKEIMAGEIDAMSAVMEGDVEVEGDTSVAVSVQGLF</sequence>
<protein>
    <submittedName>
        <fullName evidence="2">Sterol-binding protein</fullName>
    </submittedName>
</protein>
<dbReference type="Gene3D" id="3.30.1050.10">
    <property type="entry name" value="SCP2 sterol-binding domain"/>
    <property type="match status" value="1"/>
</dbReference>
<accession>A0A3E0TP79</accession>
<evidence type="ECO:0000259" key="1">
    <source>
        <dbReference type="Pfam" id="PF02036"/>
    </source>
</evidence>
<feature type="domain" description="SCP2" evidence="1">
    <location>
        <begin position="27"/>
        <end position="94"/>
    </location>
</feature>
<organism evidence="2 3">
    <name type="scientific">Thalassotalea euphylliae</name>
    <dbReference type="NCBI Taxonomy" id="1655234"/>
    <lineage>
        <taxon>Bacteria</taxon>
        <taxon>Pseudomonadati</taxon>
        <taxon>Pseudomonadota</taxon>
        <taxon>Gammaproteobacteria</taxon>
        <taxon>Alteromonadales</taxon>
        <taxon>Colwelliaceae</taxon>
        <taxon>Thalassotalea</taxon>
    </lineage>
</organism>
<comment type="caution">
    <text evidence="2">The sequence shown here is derived from an EMBL/GenBank/DDBJ whole genome shotgun (WGS) entry which is preliminary data.</text>
</comment>
<proteinExistence type="predicted"/>
<dbReference type="Pfam" id="PF02036">
    <property type="entry name" value="SCP2"/>
    <property type="match status" value="1"/>
</dbReference>
<evidence type="ECO:0000313" key="3">
    <source>
        <dbReference type="Proteomes" id="UP000256478"/>
    </source>
</evidence>
<dbReference type="EMBL" id="QUOU01000001">
    <property type="protein sequence ID" value="REL25882.1"/>
    <property type="molecule type" value="Genomic_DNA"/>
</dbReference>
<dbReference type="RefSeq" id="WP_116007005.1">
    <property type="nucleotide sequence ID" value="NZ_QUOU01000001.1"/>
</dbReference>
<dbReference type="InterPro" id="IPR036527">
    <property type="entry name" value="SCP2_sterol-bd_dom_sf"/>
</dbReference>
<dbReference type="OrthoDB" id="9809312at2"/>
<dbReference type="InterPro" id="IPR003033">
    <property type="entry name" value="SCP2_sterol-bd_dom"/>
</dbReference>
<dbReference type="SUPFAM" id="SSF55718">
    <property type="entry name" value="SCP-like"/>
    <property type="match status" value="1"/>
</dbReference>
<reference evidence="2 3" key="1">
    <citation type="submission" date="2018-08" db="EMBL/GenBank/DDBJ databases">
        <title>Thalassotalea euphylliae genome.</title>
        <authorList>
            <person name="Summers S."/>
            <person name="Rice S.A."/>
            <person name="Freckelton M.L."/>
            <person name="Nedved B.T."/>
            <person name="Hadfield M.G."/>
        </authorList>
    </citation>
    <scope>NUCLEOTIDE SEQUENCE [LARGE SCALE GENOMIC DNA]</scope>
    <source>
        <strain evidence="2 3">H1</strain>
    </source>
</reference>
<name>A0A3E0TP79_9GAMM</name>
<dbReference type="AlphaFoldDB" id="A0A3E0TP79"/>
<gene>
    <name evidence="2" type="ORF">DXX93_04415</name>
</gene>